<evidence type="ECO:0000313" key="12">
    <source>
        <dbReference type="Proteomes" id="UP000623172"/>
    </source>
</evidence>
<evidence type="ECO:0000256" key="1">
    <source>
        <dbReference type="ARBA" id="ARBA00022485"/>
    </source>
</evidence>
<evidence type="ECO:0000313" key="11">
    <source>
        <dbReference type="EMBL" id="MBC8530618.1"/>
    </source>
</evidence>
<dbReference type="GO" id="GO:0006400">
    <property type="term" value="P:tRNA modification"/>
    <property type="evidence" value="ECO:0007669"/>
    <property type="project" value="InterPro"/>
</dbReference>
<evidence type="ECO:0000256" key="6">
    <source>
        <dbReference type="ARBA" id="ARBA00023004"/>
    </source>
</evidence>
<dbReference type="PROSITE" id="PS01278">
    <property type="entry name" value="MTTASE_RADICAL"/>
    <property type="match status" value="1"/>
</dbReference>
<dbReference type="GO" id="GO:0103039">
    <property type="term" value="F:protein methylthiotransferase activity"/>
    <property type="evidence" value="ECO:0007669"/>
    <property type="project" value="UniProtKB-EC"/>
</dbReference>
<dbReference type="HAMAP" id="MF_01865">
    <property type="entry name" value="MTTase_RimO"/>
    <property type="match status" value="1"/>
</dbReference>
<dbReference type="InterPro" id="IPR006638">
    <property type="entry name" value="Elp3/MiaA/NifB-like_rSAM"/>
</dbReference>
<sequence length="440" mass="49034">MSIKRVGMVSLGCAKNRVDSEVMLGLIEGAGYEIVSDPAAADAIVVNTCGFIAPAKEESIDTILEMAQLKKRGSLRLLIVTGCLSQRYPEELALELPEVDAFLGAGQQEEIVDVLRRAERGERPVLTGYPRTFPEVPRILTTGGKSAYLKIGEGCDNRCAYCAIPMIRGPYFNRPVDSVLREAQDLMDIGVEEVTLIAQDTTRYDEPGGLPELLRALARRDYFKWIRVLYAYPGRVTDELLSVMEEEKGVLPYLDIPIQHVTDRMLRRMNRHDTRSGIETLLARVERRRTPFVLRTTLMCGFPGETDADFREMLAFIGDHPFQHLGAFAFSPEEGTAAFGMDGAVPEALAEERLGLLMEKQRAISRGFLEKRVGEITQVLLEGREEGVLFGRSWREAPDDADGRIYVSAMEDLAGFVPVRLTEAADYDMMGEVCHDYAGQ</sequence>
<dbReference type="Pfam" id="PF04055">
    <property type="entry name" value="Radical_SAM"/>
    <property type="match status" value="1"/>
</dbReference>
<dbReference type="AlphaFoldDB" id="A0A926D2L9"/>
<dbReference type="SFLD" id="SFLDG01082">
    <property type="entry name" value="B12-binding_domain_containing"/>
    <property type="match status" value="1"/>
</dbReference>
<dbReference type="RefSeq" id="WP_249314590.1">
    <property type="nucleotide sequence ID" value="NZ_JACRSR010000001.1"/>
</dbReference>
<dbReference type="PROSITE" id="PS51918">
    <property type="entry name" value="RADICAL_SAM"/>
    <property type="match status" value="1"/>
</dbReference>
<keyword evidence="7 8" id="KW-0411">Iron-sulfur</keyword>
<keyword evidence="2 8" id="KW-0963">Cytoplasm</keyword>
<dbReference type="PANTHER" id="PTHR43837">
    <property type="entry name" value="RIBOSOMAL PROTEIN S12 METHYLTHIOTRANSFERASE RIMO"/>
    <property type="match status" value="1"/>
</dbReference>
<dbReference type="Gene3D" id="2.40.50.140">
    <property type="entry name" value="Nucleic acid-binding proteins"/>
    <property type="match status" value="1"/>
</dbReference>
<keyword evidence="4 8" id="KW-0949">S-adenosyl-L-methionine</keyword>
<dbReference type="NCBIfam" id="TIGR01125">
    <property type="entry name" value="30S ribosomal protein S12 methylthiotransferase RimO"/>
    <property type="match status" value="1"/>
</dbReference>
<evidence type="ECO:0000256" key="3">
    <source>
        <dbReference type="ARBA" id="ARBA00022679"/>
    </source>
</evidence>
<dbReference type="InterPro" id="IPR005840">
    <property type="entry name" value="Ribosomal_uS12_MeSTrfase_RimO"/>
</dbReference>
<dbReference type="InterPro" id="IPR007197">
    <property type="entry name" value="rSAM"/>
</dbReference>
<keyword evidence="6 8" id="KW-0408">Iron</keyword>
<comment type="cofactor">
    <cofactor evidence="8">
        <name>[4Fe-4S] cluster</name>
        <dbReference type="ChEBI" id="CHEBI:49883"/>
    </cofactor>
    <text evidence="8">Binds 2 [4Fe-4S] clusters. One cluster is coordinated with 3 cysteines and an exchangeable S-adenosyl-L-methionine.</text>
</comment>
<feature type="binding site" evidence="8">
    <location>
        <position position="159"/>
    </location>
    <ligand>
        <name>[4Fe-4S] cluster</name>
        <dbReference type="ChEBI" id="CHEBI:49883"/>
        <label>2</label>
        <note>4Fe-4S-S-AdoMet</note>
    </ligand>
</feature>
<dbReference type="SFLD" id="SFLDF00274">
    <property type="entry name" value="ribosomal_protein_S12_methylth"/>
    <property type="match status" value="1"/>
</dbReference>
<organism evidence="11 12">
    <name type="scientific">Gehongia tenuis</name>
    <dbReference type="NCBI Taxonomy" id="2763655"/>
    <lineage>
        <taxon>Bacteria</taxon>
        <taxon>Bacillati</taxon>
        <taxon>Bacillota</taxon>
        <taxon>Clostridia</taxon>
        <taxon>Christensenellales</taxon>
        <taxon>Christensenellaceae</taxon>
        <taxon>Gehongia</taxon>
    </lineage>
</organism>
<dbReference type="Pfam" id="PF00919">
    <property type="entry name" value="UPF0004"/>
    <property type="match status" value="1"/>
</dbReference>
<keyword evidence="3 8" id="KW-0808">Transferase</keyword>
<evidence type="ECO:0000256" key="7">
    <source>
        <dbReference type="ARBA" id="ARBA00023014"/>
    </source>
</evidence>
<dbReference type="SFLD" id="SFLDS00029">
    <property type="entry name" value="Radical_SAM"/>
    <property type="match status" value="1"/>
</dbReference>
<dbReference type="InterPro" id="IPR012340">
    <property type="entry name" value="NA-bd_OB-fold"/>
</dbReference>
<feature type="binding site" evidence="8">
    <location>
        <position position="49"/>
    </location>
    <ligand>
        <name>[4Fe-4S] cluster</name>
        <dbReference type="ChEBI" id="CHEBI:49883"/>
        <label>1</label>
    </ligand>
</feature>
<keyword evidence="1 8" id="KW-0004">4Fe-4S</keyword>
<dbReference type="GO" id="GO:0005829">
    <property type="term" value="C:cytosol"/>
    <property type="evidence" value="ECO:0007669"/>
    <property type="project" value="TreeGrafter"/>
</dbReference>
<dbReference type="PANTHER" id="PTHR43837:SF1">
    <property type="entry name" value="RIBOSOMAL PROTEIN US12 METHYLTHIOTRANSFERASE RIMO"/>
    <property type="match status" value="1"/>
</dbReference>
<name>A0A926D2L9_9FIRM</name>
<dbReference type="Gene3D" id="3.80.30.20">
    <property type="entry name" value="tm_1862 like domain"/>
    <property type="match status" value="1"/>
</dbReference>
<proteinExistence type="inferred from homology"/>
<comment type="function">
    <text evidence="8">Catalyzes the methylthiolation of an aspartic acid residue of ribosomal protein uS12.</text>
</comment>
<evidence type="ECO:0000256" key="5">
    <source>
        <dbReference type="ARBA" id="ARBA00022723"/>
    </source>
</evidence>
<dbReference type="PROSITE" id="PS51449">
    <property type="entry name" value="MTTASE_N"/>
    <property type="match status" value="1"/>
</dbReference>
<keyword evidence="5 8" id="KW-0479">Metal-binding</keyword>
<dbReference type="InterPro" id="IPR023404">
    <property type="entry name" value="rSAM_horseshoe"/>
</dbReference>
<feature type="binding site" evidence="8">
    <location>
        <position position="13"/>
    </location>
    <ligand>
        <name>[4Fe-4S] cluster</name>
        <dbReference type="ChEBI" id="CHEBI:49883"/>
        <label>1</label>
    </ligand>
</feature>
<comment type="caution">
    <text evidence="11">The sequence shown here is derived from an EMBL/GenBank/DDBJ whole genome shotgun (WGS) entry which is preliminary data.</text>
</comment>
<dbReference type="InterPro" id="IPR013848">
    <property type="entry name" value="Methylthiotransferase_N"/>
</dbReference>
<dbReference type="SMART" id="SM00729">
    <property type="entry name" value="Elp3"/>
    <property type="match status" value="1"/>
</dbReference>
<feature type="binding site" evidence="8">
    <location>
        <position position="162"/>
    </location>
    <ligand>
        <name>[4Fe-4S] cluster</name>
        <dbReference type="ChEBI" id="CHEBI:49883"/>
        <label>2</label>
        <note>4Fe-4S-S-AdoMet</note>
    </ligand>
</feature>
<dbReference type="SFLD" id="SFLDG01061">
    <property type="entry name" value="methylthiotransferase"/>
    <property type="match status" value="1"/>
</dbReference>
<dbReference type="CDD" id="cd01335">
    <property type="entry name" value="Radical_SAM"/>
    <property type="match status" value="1"/>
</dbReference>
<evidence type="ECO:0000256" key="8">
    <source>
        <dbReference type="HAMAP-Rule" id="MF_01865"/>
    </source>
</evidence>
<dbReference type="GO" id="GO:0005840">
    <property type="term" value="C:ribosome"/>
    <property type="evidence" value="ECO:0007669"/>
    <property type="project" value="UniProtKB-KW"/>
</dbReference>
<evidence type="ECO:0000256" key="2">
    <source>
        <dbReference type="ARBA" id="ARBA00022490"/>
    </source>
</evidence>
<dbReference type="EMBL" id="JACRSR010000001">
    <property type="protein sequence ID" value="MBC8530618.1"/>
    <property type="molecule type" value="Genomic_DNA"/>
</dbReference>
<feature type="binding site" evidence="8">
    <location>
        <position position="155"/>
    </location>
    <ligand>
        <name>[4Fe-4S] cluster</name>
        <dbReference type="ChEBI" id="CHEBI:49883"/>
        <label>2</label>
        <note>4Fe-4S-S-AdoMet</note>
    </ligand>
</feature>
<dbReference type="GO" id="GO:0051539">
    <property type="term" value="F:4 iron, 4 sulfur cluster binding"/>
    <property type="evidence" value="ECO:0007669"/>
    <property type="project" value="UniProtKB-UniRule"/>
</dbReference>
<dbReference type="SUPFAM" id="SSF102114">
    <property type="entry name" value="Radical SAM enzymes"/>
    <property type="match status" value="1"/>
</dbReference>
<dbReference type="GO" id="GO:0046872">
    <property type="term" value="F:metal ion binding"/>
    <property type="evidence" value="ECO:0007669"/>
    <property type="project" value="UniProtKB-KW"/>
</dbReference>
<dbReference type="NCBIfam" id="TIGR00089">
    <property type="entry name" value="MiaB/RimO family radical SAM methylthiotransferase"/>
    <property type="match status" value="1"/>
</dbReference>
<dbReference type="Pfam" id="PF18693">
    <property type="entry name" value="TRAM_2"/>
    <property type="match status" value="1"/>
</dbReference>
<feature type="domain" description="Radical SAM core" evidence="10">
    <location>
        <begin position="141"/>
        <end position="369"/>
    </location>
</feature>
<evidence type="ECO:0000259" key="10">
    <source>
        <dbReference type="PROSITE" id="PS51918"/>
    </source>
</evidence>
<feature type="domain" description="MTTase N-terminal" evidence="9">
    <location>
        <begin position="4"/>
        <end position="120"/>
    </location>
</feature>
<dbReference type="InterPro" id="IPR020612">
    <property type="entry name" value="Methylthiotransferase_CS"/>
</dbReference>
<dbReference type="InterPro" id="IPR005839">
    <property type="entry name" value="Methylthiotransferase"/>
</dbReference>
<comment type="similarity">
    <text evidence="8">Belongs to the methylthiotransferase family. RimO subfamily.</text>
</comment>
<accession>A0A926D2L9</accession>
<keyword evidence="11" id="KW-0689">Ribosomal protein</keyword>
<dbReference type="InterPro" id="IPR058240">
    <property type="entry name" value="rSAM_sf"/>
</dbReference>
<dbReference type="InterPro" id="IPR002792">
    <property type="entry name" value="TRAM_dom"/>
</dbReference>
<dbReference type="GO" id="GO:0035599">
    <property type="term" value="F:aspartic acid methylthiotransferase activity"/>
    <property type="evidence" value="ECO:0007669"/>
    <property type="project" value="TreeGrafter"/>
</dbReference>
<keyword evidence="11" id="KW-0687">Ribonucleoprotein</keyword>
<evidence type="ECO:0000256" key="4">
    <source>
        <dbReference type="ARBA" id="ARBA00022691"/>
    </source>
</evidence>
<dbReference type="EC" id="2.8.4.4" evidence="8"/>
<gene>
    <name evidence="8 11" type="primary">rimO</name>
    <name evidence="11" type="ORF">H8696_01985</name>
</gene>
<comment type="subcellular location">
    <subcellularLocation>
        <location evidence="8">Cytoplasm</location>
    </subcellularLocation>
</comment>
<dbReference type="Gene3D" id="3.40.50.12160">
    <property type="entry name" value="Methylthiotransferase, N-terminal domain"/>
    <property type="match status" value="1"/>
</dbReference>
<protein>
    <recommendedName>
        <fullName evidence="8">Ribosomal protein uS12 methylthiotransferase RimO</fullName>
        <shortName evidence="8">uS12 MTTase</shortName>
        <shortName evidence="8">uS12 methylthiotransferase</shortName>
        <ecNumber evidence="8">2.8.4.4</ecNumber>
    </recommendedName>
    <alternativeName>
        <fullName evidence="8">Ribosomal protein uS12 (aspartate-C(3))-methylthiotransferase</fullName>
    </alternativeName>
    <alternativeName>
        <fullName evidence="8">Ribosome maturation factor RimO</fullName>
    </alternativeName>
</protein>
<feature type="binding site" evidence="8">
    <location>
        <position position="83"/>
    </location>
    <ligand>
        <name>[4Fe-4S] cluster</name>
        <dbReference type="ChEBI" id="CHEBI:49883"/>
        <label>1</label>
    </ligand>
</feature>
<keyword evidence="12" id="KW-1185">Reference proteome</keyword>
<dbReference type="InterPro" id="IPR038135">
    <property type="entry name" value="Methylthiotransferase_N_sf"/>
</dbReference>
<reference evidence="11" key="1">
    <citation type="submission" date="2020-08" db="EMBL/GenBank/DDBJ databases">
        <title>Genome public.</title>
        <authorList>
            <person name="Liu C."/>
            <person name="Sun Q."/>
        </authorList>
    </citation>
    <scope>NUCLEOTIDE SEQUENCE</scope>
    <source>
        <strain evidence="11">NSJ-53</strain>
    </source>
</reference>
<dbReference type="Proteomes" id="UP000623172">
    <property type="component" value="Unassembled WGS sequence"/>
</dbReference>
<evidence type="ECO:0000259" key="9">
    <source>
        <dbReference type="PROSITE" id="PS51449"/>
    </source>
</evidence>
<comment type="catalytic activity">
    <reaction evidence="8">
        <text>L-aspartate(89)-[ribosomal protein uS12]-hydrogen + (sulfur carrier)-SH + AH2 + 2 S-adenosyl-L-methionine = 3-methylsulfanyl-L-aspartate(89)-[ribosomal protein uS12]-hydrogen + (sulfur carrier)-H + 5'-deoxyadenosine + L-methionine + A + S-adenosyl-L-homocysteine + 2 H(+)</text>
        <dbReference type="Rhea" id="RHEA:37087"/>
        <dbReference type="Rhea" id="RHEA-COMP:10460"/>
        <dbReference type="Rhea" id="RHEA-COMP:10461"/>
        <dbReference type="Rhea" id="RHEA-COMP:14737"/>
        <dbReference type="Rhea" id="RHEA-COMP:14739"/>
        <dbReference type="ChEBI" id="CHEBI:13193"/>
        <dbReference type="ChEBI" id="CHEBI:15378"/>
        <dbReference type="ChEBI" id="CHEBI:17319"/>
        <dbReference type="ChEBI" id="CHEBI:17499"/>
        <dbReference type="ChEBI" id="CHEBI:29917"/>
        <dbReference type="ChEBI" id="CHEBI:29961"/>
        <dbReference type="ChEBI" id="CHEBI:57844"/>
        <dbReference type="ChEBI" id="CHEBI:57856"/>
        <dbReference type="ChEBI" id="CHEBI:59789"/>
        <dbReference type="ChEBI" id="CHEBI:64428"/>
        <dbReference type="ChEBI" id="CHEBI:73599"/>
        <dbReference type="EC" id="2.8.4.4"/>
    </reaction>
</comment>